<dbReference type="InterPro" id="IPR051685">
    <property type="entry name" value="Ycf3/AcsC/BcsC/TPR_MFPF"/>
</dbReference>
<keyword evidence="5" id="KW-1133">Transmembrane helix</keyword>
<organism evidence="6 7">
    <name type="scientific">Pannus brasiliensis CCIBt3594</name>
    <dbReference type="NCBI Taxonomy" id="1427578"/>
    <lineage>
        <taxon>Bacteria</taxon>
        <taxon>Bacillati</taxon>
        <taxon>Cyanobacteriota</taxon>
        <taxon>Cyanophyceae</taxon>
        <taxon>Oscillatoriophycideae</taxon>
        <taxon>Chroococcales</taxon>
        <taxon>Microcystaceae</taxon>
        <taxon>Pannus</taxon>
    </lineage>
</organism>
<feature type="region of interest" description="Disordered" evidence="4">
    <location>
        <begin position="291"/>
        <end position="320"/>
    </location>
</feature>
<keyword evidence="2 3" id="KW-0802">TPR repeat</keyword>
<dbReference type="Pfam" id="PF14559">
    <property type="entry name" value="TPR_19"/>
    <property type="match status" value="1"/>
</dbReference>
<evidence type="ECO:0000256" key="1">
    <source>
        <dbReference type="ARBA" id="ARBA00022737"/>
    </source>
</evidence>
<accession>A0AAW9QHQ8</accession>
<proteinExistence type="predicted"/>
<keyword evidence="5" id="KW-0472">Membrane</keyword>
<dbReference type="PANTHER" id="PTHR44943:SF8">
    <property type="entry name" value="TPR REPEAT-CONTAINING PROTEIN MJ0263"/>
    <property type="match status" value="1"/>
</dbReference>
<dbReference type="SUPFAM" id="SSF48452">
    <property type="entry name" value="TPR-like"/>
    <property type="match status" value="1"/>
</dbReference>
<reference evidence="6 7" key="1">
    <citation type="submission" date="2024-01" db="EMBL/GenBank/DDBJ databases">
        <title>Genomic insights into the taxonomy and metabolism of the cyanobacterium Pannus brasiliensis CCIBt3594.</title>
        <authorList>
            <person name="Machado M."/>
            <person name="Botero N.B."/>
            <person name="Andreote A.P.D."/>
            <person name="Feitosa A.M.T."/>
            <person name="Popin R."/>
            <person name="Sivonen K."/>
            <person name="Fiore M.F."/>
        </authorList>
    </citation>
    <scope>NUCLEOTIDE SEQUENCE [LARGE SCALE GENOMIC DNA]</scope>
    <source>
        <strain evidence="6 7">CCIBt3594</strain>
    </source>
</reference>
<evidence type="ECO:0000313" key="7">
    <source>
        <dbReference type="Proteomes" id="UP001328733"/>
    </source>
</evidence>
<dbReference type="Pfam" id="PF13414">
    <property type="entry name" value="TPR_11"/>
    <property type="match status" value="1"/>
</dbReference>
<dbReference type="InterPro" id="IPR011990">
    <property type="entry name" value="TPR-like_helical_dom_sf"/>
</dbReference>
<keyword evidence="1" id="KW-0677">Repeat</keyword>
<evidence type="ECO:0000256" key="2">
    <source>
        <dbReference type="ARBA" id="ARBA00022803"/>
    </source>
</evidence>
<feature type="repeat" description="TPR" evidence="3">
    <location>
        <begin position="105"/>
        <end position="138"/>
    </location>
</feature>
<evidence type="ECO:0000256" key="5">
    <source>
        <dbReference type="SAM" id="Phobius"/>
    </source>
</evidence>
<gene>
    <name evidence="6" type="ORF">V0288_05675</name>
</gene>
<sequence length="320" mass="35141">MPIVLNKERGNRSICSRVPARSSFFCLCVLPPSMKAYSSSRRWLSVGLIVMLFALVSFSMMPLLTSILQTTRSESGVSVSAALQQELESRATGYQMVLEREPDNPNALRGLLETRLQQGDLRKAIEPLEKLARLNPRTSDYLLLLAQAKQQVGDYEGAIGDYRALLASDPGDTRALQGFTGLLTSQNRSIEAISVIKDTLDRARRATANPDDPAGAIDVVSVELLLGKLYFDRKDYTEAIQVYDRAGELDKNDFRPLLGKAIVLREQGKTAEAQPLFQEALARAPVQYREDIKTLATPKPPANPPANNAPNSGQPSAVNK</sequence>
<keyword evidence="7" id="KW-1185">Reference proteome</keyword>
<dbReference type="PANTHER" id="PTHR44943">
    <property type="entry name" value="CELLULOSE SYNTHASE OPERON PROTEIN C"/>
    <property type="match status" value="1"/>
</dbReference>
<evidence type="ECO:0000256" key="3">
    <source>
        <dbReference type="PROSITE-ProRule" id="PRU00339"/>
    </source>
</evidence>
<dbReference type="EMBL" id="JBAFSM010000008">
    <property type="protein sequence ID" value="MEG3436603.1"/>
    <property type="molecule type" value="Genomic_DNA"/>
</dbReference>
<name>A0AAW9QHQ8_9CHRO</name>
<dbReference type="Proteomes" id="UP001328733">
    <property type="component" value="Unassembled WGS sequence"/>
</dbReference>
<evidence type="ECO:0000313" key="6">
    <source>
        <dbReference type="EMBL" id="MEG3436603.1"/>
    </source>
</evidence>
<dbReference type="PROSITE" id="PS50005">
    <property type="entry name" value="TPR"/>
    <property type="match status" value="2"/>
</dbReference>
<dbReference type="InterPro" id="IPR019734">
    <property type="entry name" value="TPR_rpt"/>
</dbReference>
<feature type="transmembrane region" description="Helical" evidence="5">
    <location>
        <begin position="43"/>
        <end position="64"/>
    </location>
</feature>
<feature type="repeat" description="TPR" evidence="3">
    <location>
        <begin position="220"/>
        <end position="253"/>
    </location>
</feature>
<keyword evidence="5" id="KW-0812">Transmembrane</keyword>
<dbReference type="SMART" id="SM00028">
    <property type="entry name" value="TPR"/>
    <property type="match status" value="4"/>
</dbReference>
<evidence type="ECO:0000256" key="4">
    <source>
        <dbReference type="SAM" id="MobiDB-lite"/>
    </source>
</evidence>
<dbReference type="AlphaFoldDB" id="A0AAW9QHQ8"/>
<dbReference type="Gene3D" id="1.25.40.10">
    <property type="entry name" value="Tetratricopeptide repeat domain"/>
    <property type="match status" value="1"/>
</dbReference>
<protein>
    <submittedName>
        <fullName evidence="6">Tetratricopeptide repeat protein</fullName>
    </submittedName>
</protein>
<comment type="caution">
    <text evidence="6">The sequence shown here is derived from an EMBL/GenBank/DDBJ whole genome shotgun (WGS) entry which is preliminary data.</text>
</comment>